<feature type="binding site" evidence="6">
    <location>
        <position position="149"/>
    </location>
    <ligand>
        <name>Zn(2+)</name>
        <dbReference type="ChEBI" id="CHEBI:29105"/>
    </ligand>
</feature>
<evidence type="ECO:0000256" key="7">
    <source>
        <dbReference type="SAM" id="Phobius"/>
    </source>
</evidence>
<keyword evidence="6" id="KW-0479">Metal-binding</keyword>
<dbReference type="Pfam" id="PF03006">
    <property type="entry name" value="HlyIII"/>
    <property type="match status" value="1"/>
</dbReference>
<keyword evidence="4 7" id="KW-1133">Transmembrane helix</keyword>
<dbReference type="GO" id="GO:0046872">
    <property type="term" value="F:metal ion binding"/>
    <property type="evidence" value="ECO:0007669"/>
    <property type="project" value="UniProtKB-KW"/>
</dbReference>
<dbReference type="PANTHER" id="PTHR20855">
    <property type="entry name" value="ADIPOR/PROGESTIN RECEPTOR-RELATED"/>
    <property type="match status" value="1"/>
</dbReference>
<dbReference type="GO" id="GO:0033211">
    <property type="term" value="P:adiponectin-activated signaling pathway"/>
    <property type="evidence" value="ECO:0007669"/>
    <property type="project" value="TreeGrafter"/>
</dbReference>
<dbReference type="GO" id="GO:0038023">
    <property type="term" value="F:signaling receptor activity"/>
    <property type="evidence" value="ECO:0007669"/>
    <property type="project" value="TreeGrafter"/>
</dbReference>
<feature type="transmembrane region" description="Helical" evidence="7">
    <location>
        <begin position="296"/>
        <end position="313"/>
    </location>
</feature>
<dbReference type="InterPro" id="IPR004254">
    <property type="entry name" value="AdipoR/HlyIII-related"/>
</dbReference>
<accession>A0A914CVY6</accession>
<dbReference type="WBParaSite" id="ACRNAN_scaffold1538.g9393.t1">
    <property type="protein sequence ID" value="ACRNAN_scaffold1538.g9393.t1"/>
    <property type="gene ID" value="ACRNAN_scaffold1538.g9393"/>
</dbReference>
<evidence type="ECO:0000256" key="1">
    <source>
        <dbReference type="ARBA" id="ARBA00004141"/>
    </source>
</evidence>
<evidence type="ECO:0000256" key="5">
    <source>
        <dbReference type="ARBA" id="ARBA00023136"/>
    </source>
</evidence>
<evidence type="ECO:0000256" key="3">
    <source>
        <dbReference type="ARBA" id="ARBA00022692"/>
    </source>
</evidence>
<keyword evidence="3 7" id="KW-0812">Transmembrane</keyword>
<evidence type="ECO:0000313" key="9">
    <source>
        <dbReference type="WBParaSite" id="ACRNAN_scaffold1538.g9393.t1"/>
    </source>
</evidence>
<dbReference type="Proteomes" id="UP000887540">
    <property type="component" value="Unplaced"/>
</dbReference>
<evidence type="ECO:0000256" key="2">
    <source>
        <dbReference type="ARBA" id="ARBA00007018"/>
    </source>
</evidence>
<name>A0A914CVY6_9BILA</name>
<feature type="transmembrane region" description="Helical" evidence="7">
    <location>
        <begin position="257"/>
        <end position="276"/>
    </location>
</feature>
<feature type="transmembrane region" description="Helical" evidence="7">
    <location>
        <begin position="98"/>
        <end position="117"/>
    </location>
</feature>
<comment type="similarity">
    <text evidence="2">Belongs to the ADIPOR family.</text>
</comment>
<dbReference type="AlphaFoldDB" id="A0A914CVY6"/>
<feature type="transmembrane region" description="Helical" evidence="7">
    <location>
        <begin position="194"/>
        <end position="212"/>
    </location>
</feature>
<feature type="transmembrane region" description="Helical" evidence="7">
    <location>
        <begin position="167"/>
        <end position="187"/>
    </location>
</feature>
<keyword evidence="6" id="KW-0862">Zinc</keyword>
<dbReference type="GO" id="GO:0005886">
    <property type="term" value="C:plasma membrane"/>
    <property type="evidence" value="ECO:0007669"/>
    <property type="project" value="TreeGrafter"/>
</dbReference>
<evidence type="ECO:0000313" key="8">
    <source>
        <dbReference type="Proteomes" id="UP000887540"/>
    </source>
</evidence>
<feature type="transmembrane region" description="Helical" evidence="7">
    <location>
        <begin position="224"/>
        <end position="245"/>
    </location>
</feature>
<sequence length="352" mass="40492">MSQKALWTIKDDKENIEIRRGDESQVIADVDESNVTGNSNERTFNRRRWRAWTLLHFDHLPVWLQDNEFLRTRHRPPLQSVMQCLKSIFSFHSETGNIWTHLLGCVAFIALATWFLCRPGSWIIVEEKVVFSFFFLGAILCLGLSCTYHTMNCHSQPVSKVFQKLDYVGIALLIIGSFIPWIYYAFYCRIAPKISYISMIAVLGLLAIIVSLCEKFAEYKYRPLRATVFVAMGLSAMVPVFHFLITDGFLRLINEGGFYWLSCMAFLYLFGAMIYATRTPERFCPGKFDLWLHSHQLFHMCVVCAALVHYVGITKMAQLRLKDSCSNATVLATDDNVPLLSTRYFATTMTPF</sequence>
<evidence type="ECO:0000256" key="6">
    <source>
        <dbReference type="PIRSR" id="PIRSR604254-1"/>
    </source>
</evidence>
<reference evidence="9" key="1">
    <citation type="submission" date="2022-11" db="UniProtKB">
        <authorList>
            <consortium name="WormBaseParasite"/>
        </authorList>
    </citation>
    <scope>IDENTIFICATION</scope>
</reference>
<keyword evidence="5 7" id="KW-0472">Membrane</keyword>
<comment type="subcellular location">
    <subcellularLocation>
        <location evidence="1">Membrane</location>
        <topology evidence="1">Multi-pass membrane protein</topology>
    </subcellularLocation>
</comment>
<feature type="binding site" evidence="6">
    <location>
        <position position="295"/>
    </location>
    <ligand>
        <name>Zn(2+)</name>
        <dbReference type="ChEBI" id="CHEBI:29105"/>
    </ligand>
</feature>
<feature type="transmembrane region" description="Helical" evidence="7">
    <location>
        <begin position="129"/>
        <end position="151"/>
    </location>
</feature>
<organism evidence="8 9">
    <name type="scientific">Acrobeloides nanus</name>
    <dbReference type="NCBI Taxonomy" id="290746"/>
    <lineage>
        <taxon>Eukaryota</taxon>
        <taxon>Metazoa</taxon>
        <taxon>Ecdysozoa</taxon>
        <taxon>Nematoda</taxon>
        <taxon>Chromadorea</taxon>
        <taxon>Rhabditida</taxon>
        <taxon>Tylenchina</taxon>
        <taxon>Cephalobomorpha</taxon>
        <taxon>Cephaloboidea</taxon>
        <taxon>Cephalobidae</taxon>
        <taxon>Acrobeloides</taxon>
    </lineage>
</organism>
<proteinExistence type="inferred from homology"/>
<protein>
    <submittedName>
        <fullName evidence="9">Adiponectin receptor protein</fullName>
    </submittedName>
</protein>
<evidence type="ECO:0000256" key="4">
    <source>
        <dbReference type="ARBA" id="ARBA00022989"/>
    </source>
</evidence>
<keyword evidence="8" id="KW-1185">Reference proteome</keyword>
<dbReference type="PANTHER" id="PTHR20855:SF127">
    <property type="entry name" value="PROGESTIN AND ADIPOQ RECEPTOR-LIKE PROTEIN 1"/>
    <property type="match status" value="1"/>
</dbReference>
<feature type="binding site" evidence="6">
    <location>
        <position position="299"/>
    </location>
    <ligand>
        <name>Zn(2+)</name>
        <dbReference type="ChEBI" id="CHEBI:29105"/>
    </ligand>
</feature>